<dbReference type="PANTHER" id="PTHR43788">
    <property type="entry name" value="DNA2/NAM7 HELICASE FAMILY MEMBER"/>
    <property type="match status" value="1"/>
</dbReference>
<feature type="domain" description="Restriction endonuclease type II-like" evidence="9">
    <location>
        <begin position="1366"/>
        <end position="1458"/>
    </location>
</feature>
<evidence type="ECO:0000256" key="3">
    <source>
        <dbReference type="ARBA" id="ARBA00022801"/>
    </source>
</evidence>
<dbReference type="InterPro" id="IPR041677">
    <property type="entry name" value="DNA2/NAM7_AAA_11"/>
</dbReference>
<organism evidence="10 11">
    <name type="scientific">Pseudonocardia abyssalis</name>
    <dbReference type="NCBI Taxonomy" id="2792008"/>
    <lineage>
        <taxon>Bacteria</taxon>
        <taxon>Bacillati</taxon>
        <taxon>Actinomycetota</taxon>
        <taxon>Actinomycetes</taxon>
        <taxon>Pseudonocardiales</taxon>
        <taxon>Pseudonocardiaceae</taxon>
        <taxon>Pseudonocardia</taxon>
    </lineage>
</organism>
<feature type="domain" description="DNA2/NAM7 helicase helicase" evidence="7">
    <location>
        <begin position="354"/>
        <end position="475"/>
    </location>
</feature>
<evidence type="ECO:0000259" key="7">
    <source>
        <dbReference type="Pfam" id="PF13086"/>
    </source>
</evidence>
<keyword evidence="5" id="KW-0067">ATP-binding</keyword>
<feature type="region of interest" description="Disordered" evidence="6">
    <location>
        <begin position="1501"/>
        <end position="1525"/>
    </location>
</feature>
<dbReference type="InterPro" id="IPR050534">
    <property type="entry name" value="Coronavir_polyprotein_1ab"/>
</dbReference>
<dbReference type="Pfam" id="PF13087">
    <property type="entry name" value="AAA_12"/>
    <property type="match status" value="1"/>
</dbReference>
<keyword evidence="3" id="KW-0378">Hydrolase</keyword>
<evidence type="ECO:0000256" key="1">
    <source>
        <dbReference type="ARBA" id="ARBA00007913"/>
    </source>
</evidence>
<evidence type="ECO:0000313" key="10">
    <source>
        <dbReference type="EMBL" id="MBW0133537.1"/>
    </source>
</evidence>
<reference evidence="10 11" key="1">
    <citation type="submission" date="2020-11" db="EMBL/GenBank/DDBJ databases">
        <title>Pseudonocardia abyssalis sp. nov. and Pseudonocardia oceani sp. nov., description and phylogenomic analysis of two novel actinomycetes isolated from the deep Southern Ocean.</title>
        <authorList>
            <person name="Parra J."/>
        </authorList>
    </citation>
    <scope>NUCLEOTIDE SEQUENCE [LARGE SCALE GENOMIC DNA]</scope>
    <source>
        <strain evidence="10 11">KRD-168</strain>
    </source>
</reference>
<evidence type="ECO:0000256" key="6">
    <source>
        <dbReference type="SAM" id="MobiDB-lite"/>
    </source>
</evidence>
<keyword evidence="2" id="KW-0547">Nucleotide-binding</keyword>
<dbReference type="Pfam" id="PF13086">
    <property type="entry name" value="AAA_11"/>
    <property type="match status" value="1"/>
</dbReference>
<evidence type="ECO:0000256" key="5">
    <source>
        <dbReference type="ARBA" id="ARBA00022840"/>
    </source>
</evidence>
<dbReference type="InterPro" id="IPR041679">
    <property type="entry name" value="DNA2/NAM7-like_C"/>
</dbReference>
<evidence type="ECO:0000256" key="2">
    <source>
        <dbReference type="ARBA" id="ARBA00022741"/>
    </source>
</evidence>
<dbReference type="InterPro" id="IPR047187">
    <property type="entry name" value="SF1_C_Upf1"/>
</dbReference>
<name>A0ABS6UMR9_9PSEU</name>
<gene>
    <name evidence="10" type="ORF">I4I81_04605</name>
</gene>
<accession>A0ABS6UMR9</accession>
<comment type="caution">
    <text evidence="10">The sequence shown here is derived from an EMBL/GenBank/DDBJ whole genome shotgun (WGS) entry which is preliminary data.</text>
</comment>
<dbReference type="EMBL" id="JADQDK010000001">
    <property type="protein sequence ID" value="MBW0133537.1"/>
    <property type="molecule type" value="Genomic_DNA"/>
</dbReference>
<evidence type="ECO:0000313" key="11">
    <source>
        <dbReference type="Proteomes" id="UP000694287"/>
    </source>
</evidence>
<dbReference type="Proteomes" id="UP000694287">
    <property type="component" value="Unassembled WGS sequence"/>
</dbReference>
<feature type="domain" description="DNA2/NAM7 helicase-like C-terminal" evidence="8">
    <location>
        <begin position="1123"/>
        <end position="1312"/>
    </location>
</feature>
<sequence>MSTSAADPLVDHAVRLFTFLGRAQQLRAPIVRDIESYRTEGAVHWWHELPEHPAVYTTDGTAADGSLLTIDRIPPVEPPRPGPELRTWLAGRVDDPRQAPALLDDENHPLGEHPEIADAFATYLGPWEEWARRELRDGPVREVYAALFATYVKASGRPDELETVIGTGLLAWRPGQGQTLRRHLSTTPVRVAFDEDTARLVVAVDDGGELPRVETEMIDPGLIRDPATINAVQERAREAAGSPLDPDHAGEIARRVVHLLAADAEYRDDMTPPPVTPRPIGAFAPALVLRRRSQQGLVEVFRRIVAQIQESGQVPPGVRPLVDPDAVPAVDTSGEPAAGALVTIDDEPFLPLPVNETQLRILQRVDSHAQTLIQGPPGTGKTHTAAVLIAHLLAQGKRVLVTAQTDRALKEVRGKLPDPIRPLAVAIVGAGREEMSDLRVAVERIGAAAGDFDAAESGRAITEHLTRIDALRRQRASLQHTLAEARRREVDDKTFTGYSGTAASIAARLEDERAEHGWIEDLAAPADDQPPMRSADVLRWHAALLDEELIRDEPAAQSVLVDLRSVPDAGTFAALVSVERTSQEEAARLRQYAHHPAYTAVERLPATDREALGQRYSRLVTETGALAGRSEPWLRNAALNDVLDGRPQRWADHRDRMGALLVRLREVVSQLGVVVDVRVSGPHGGLDPHALNLLTHLAGGGQIKVSGDGTPRIGMLTARPVKDAADFFERVRVDGVPATTTDQLTAVRRWLDVHRLLDALDRAAPAARAEVPGDVTERLHGHADTHALLERLLRLGAALHEEDRASAAAGLPPTVWRDGRTTSEVVQLPAAVASAEQETTARAAIQKVLDDIDDVARRPDAGAVVAQLRAAVSDRDPAAYTAARLRLERLHEVRAMCAARAAARDVLWTAAPDLADAIERMPEDPLWPTRLADLEKAWMWAAAGVRIDNLVRTDVGDVQHRIVEIEDLIRRQVQELASRRAWGHAVRPDRLTQRSRASLEQYAGLVKGFGKTGGKYREQRRTEIRAALDRCRAAVPVWIMPLYRIADQLSVEPGMFDVVIVDEASQAGVEATFLQYLAPRIVVIGDDRQVSPSAVGVDQQELRDLARHHLYDDQYRSTWQDPQRSLFDEAKMRFSGMLTLTEHRRCVPEIINFSNRIAYEPDGVRLIPVRQFGPDRLVPICPVFVHDGYERGSSAARTNPAEVDALVDQLEKCAADPRYDGLTFGVISLLGSGQAKAIEQKLLERMSPQQWVDRDLRCGDAADFQGSERDVMFLSMVAAPGPDRRITALTSAQYVQRYNVAFSRAKDQVWVFHSVPLADLHNPEDMRFQLLDYCYGITARSSADDERFVTAPVREDVVVQPFGSRFEQRVCNRIADRGYSVVPQYPALGYSIDLVVVGAHARLAVECDGDFWHGPEAHQRDMARQRELERCGWTFVRVLESDFVRDPASAMAVVWEQLEGLEIHPSGWLPPAPADLTDQPAMPINVDDDPATVEIPVAISAADRSEPSPVSPVSPADAAHASTPEEPTLAELDPYAAFSGDLVPVGSARSQDLVDGLVQIVAAEGPIVGHRLHSVYVRSSAGQRVGSQIARLLNRAVSTAVRQGRLIQYDPLGEVGIKPRTFRLPEQEAVRVRELGPREFDHVPPSELAAVMARVADRLGWDDLDTVHRYTALTYGVRRRGPSIRQRLNAVTALARTADGLPTGSDPQ</sequence>
<keyword evidence="11" id="KW-1185">Reference proteome</keyword>
<dbReference type="Pfam" id="PF18741">
    <property type="entry name" value="MTES_1575"/>
    <property type="match status" value="1"/>
</dbReference>
<dbReference type="InterPro" id="IPR049468">
    <property type="entry name" value="Restrct_endonuc-II-like_dom"/>
</dbReference>
<evidence type="ECO:0000259" key="8">
    <source>
        <dbReference type="Pfam" id="PF13087"/>
    </source>
</evidence>
<proteinExistence type="inferred from homology"/>
<evidence type="ECO:0000259" key="9">
    <source>
        <dbReference type="Pfam" id="PF18741"/>
    </source>
</evidence>
<evidence type="ECO:0000256" key="4">
    <source>
        <dbReference type="ARBA" id="ARBA00022806"/>
    </source>
</evidence>
<dbReference type="CDD" id="cd18808">
    <property type="entry name" value="SF1_C_Upf1"/>
    <property type="match status" value="1"/>
</dbReference>
<dbReference type="PANTHER" id="PTHR43788:SF8">
    <property type="entry name" value="DNA-BINDING PROTEIN SMUBP-2"/>
    <property type="match status" value="1"/>
</dbReference>
<protein>
    <submittedName>
        <fullName evidence="10">AAA family ATPase</fullName>
    </submittedName>
</protein>
<feature type="compositionally biased region" description="Low complexity" evidence="6">
    <location>
        <begin position="1507"/>
        <end position="1522"/>
    </location>
</feature>
<comment type="similarity">
    <text evidence="1">Belongs to the DNA2/NAM7 helicase family.</text>
</comment>
<keyword evidence="4" id="KW-0347">Helicase</keyword>